<dbReference type="AlphaFoldDB" id="A0A4W5L1F7"/>
<comment type="subcellular location">
    <subcellularLocation>
        <location evidence="1">Cell membrane</location>
        <topology evidence="1">Multi-pass membrane protein</topology>
    </subcellularLocation>
</comment>
<reference evidence="16" key="3">
    <citation type="submission" date="2025-09" db="UniProtKB">
        <authorList>
            <consortium name="Ensembl"/>
        </authorList>
    </citation>
    <scope>IDENTIFICATION</scope>
</reference>
<dbReference type="PANTHER" id="PTHR10519">
    <property type="entry name" value="GABA-B RECEPTOR"/>
    <property type="match status" value="1"/>
</dbReference>
<feature type="transmembrane region" description="Helical" evidence="14">
    <location>
        <begin position="520"/>
        <end position="541"/>
    </location>
</feature>
<evidence type="ECO:0000256" key="3">
    <source>
        <dbReference type="ARBA" id="ARBA00022475"/>
    </source>
</evidence>
<evidence type="ECO:0000256" key="10">
    <source>
        <dbReference type="ARBA" id="ARBA00023180"/>
    </source>
</evidence>
<dbReference type="Proteomes" id="UP000314982">
    <property type="component" value="Unassembled WGS sequence"/>
</dbReference>
<dbReference type="Ensembl" id="ENSHHUT00000018565.1">
    <property type="protein sequence ID" value="ENSHHUP00000017914.1"/>
    <property type="gene ID" value="ENSHHUG00000011125.1"/>
</dbReference>
<evidence type="ECO:0000256" key="6">
    <source>
        <dbReference type="ARBA" id="ARBA00022989"/>
    </source>
</evidence>
<evidence type="ECO:0000256" key="7">
    <source>
        <dbReference type="ARBA" id="ARBA00023040"/>
    </source>
</evidence>
<dbReference type="CDD" id="cd06366">
    <property type="entry name" value="PBP1_GABAb_receptor"/>
    <property type="match status" value="1"/>
</dbReference>
<feature type="transmembrane region" description="Helical" evidence="14">
    <location>
        <begin position="445"/>
        <end position="466"/>
    </location>
</feature>
<dbReference type="PROSITE" id="PS50259">
    <property type="entry name" value="G_PROTEIN_RECEP_F3_4"/>
    <property type="match status" value="1"/>
</dbReference>
<dbReference type="InterPro" id="IPR002457">
    <property type="entry name" value="GPCR_3_GABA_rcpt_B2"/>
</dbReference>
<evidence type="ECO:0000256" key="4">
    <source>
        <dbReference type="ARBA" id="ARBA00022692"/>
    </source>
</evidence>
<feature type="transmembrane region" description="Helical" evidence="14">
    <location>
        <begin position="404"/>
        <end position="425"/>
    </location>
</feature>
<dbReference type="PRINTS" id="PR01176">
    <property type="entry name" value="GABABRECEPTR"/>
</dbReference>
<evidence type="ECO:0000256" key="11">
    <source>
        <dbReference type="ARBA" id="ARBA00023224"/>
    </source>
</evidence>
<dbReference type="InterPro" id="IPR001828">
    <property type="entry name" value="ANF_lig-bd_rcpt"/>
</dbReference>
<dbReference type="InterPro" id="IPR017978">
    <property type="entry name" value="GPCR_3_C"/>
</dbReference>
<keyword evidence="9" id="KW-0675">Receptor</keyword>
<comment type="similarity">
    <text evidence="2">Belongs to the G-protein coupled receptor 3 family. GABA-B receptor subfamily.</text>
</comment>
<dbReference type="PANTHER" id="PTHR10519:SF74">
    <property type="entry name" value="GAMMA-AMINOBUTYRIC ACID TYPE B RECEPTOR SUBUNIT 2"/>
    <property type="match status" value="1"/>
</dbReference>
<dbReference type="GeneTree" id="ENSGT00940000155783"/>
<dbReference type="SUPFAM" id="SSF53822">
    <property type="entry name" value="Periplasmic binding protein-like I"/>
    <property type="match status" value="1"/>
</dbReference>
<evidence type="ECO:0000256" key="2">
    <source>
        <dbReference type="ARBA" id="ARBA00008991"/>
    </source>
</evidence>
<keyword evidence="6 14" id="KW-1133">Transmembrane helix</keyword>
<sequence length="627" mass="71594">LDRRPLSKAQISDGDLKPLSKAQISDGDLRTLSKAQISDSDRRPLSKAQISDSDRRPLSKPTVIGQKCTILYLSFSFQLSFAATTPVLADKKKYPNFFRTVPSDNAVNPAVVKFLNFYNWSRVGTLTQDVQRFSEVRNDLTNELEKADIQIADTESFSNDPCVNVKKLKDNDVRIIIGQFDENLASKVFCCAYNLNMYGSKYQWIIPGWYQGNWWEQANSTNCTTRKLLTAMEGYIAVDFEPLSAKQVKGISGRTPKEYEREYSKELQQKGVEPSKYHGFAYDGIWVIAKTLTRVMDLLQHKERQDMYHNFTVDDREVGKLVLDVMNETNFYGVTGQVMFRNGERMGTIKFTQFQEGQEVKVGEYNAIADVLDLINNTMRFQGVEPPKDRTFVRLQRRNINVPLYSILSVITILGMLMAGAFLFFNIKNRNHRLIKMSSPYMNNLIILGGMLSYSSIFLFGLDGALVSDKEFEALCTVRTWILIVGYTTAFGAMFAKTWRVHAIFKNVKMKKKIIKDQKLLIIVGGMLLIDLCILICWQIVDPLKRTVEEYSLEVSLLPLFIFTKTYSDHVDHVGYPPVGFRSNPSCNYIARTKSISSLHKLTGKYSALSTTPVIHHNVIPSSWWHR</sequence>
<name>A0A4W5L1F7_9TELE</name>
<feature type="region of interest" description="Disordered" evidence="13">
    <location>
        <begin position="33"/>
        <end position="60"/>
    </location>
</feature>
<dbReference type="InterPro" id="IPR002455">
    <property type="entry name" value="GPCR3_GABA-B"/>
</dbReference>
<keyword evidence="11" id="KW-0807">Transducer</keyword>
<organism evidence="16 17">
    <name type="scientific">Hucho hucho</name>
    <name type="common">huchen</name>
    <dbReference type="NCBI Taxonomy" id="62062"/>
    <lineage>
        <taxon>Eukaryota</taxon>
        <taxon>Metazoa</taxon>
        <taxon>Chordata</taxon>
        <taxon>Craniata</taxon>
        <taxon>Vertebrata</taxon>
        <taxon>Euteleostomi</taxon>
        <taxon>Actinopterygii</taxon>
        <taxon>Neopterygii</taxon>
        <taxon>Teleostei</taxon>
        <taxon>Protacanthopterygii</taxon>
        <taxon>Salmoniformes</taxon>
        <taxon>Salmonidae</taxon>
        <taxon>Salmoninae</taxon>
        <taxon>Hucho</taxon>
    </lineage>
</organism>
<keyword evidence="3" id="KW-1003">Cell membrane</keyword>
<evidence type="ECO:0000313" key="17">
    <source>
        <dbReference type="Proteomes" id="UP000314982"/>
    </source>
</evidence>
<feature type="transmembrane region" description="Helical" evidence="14">
    <location>
        <begin position="478"/>
        <end position="499"/>
    </location>
</feature>
<keyword evidence="4 14" id="KW-0812">Transmembrane</keyword>
<evidence type="ECO:0000259" key="15">
    <source>
        <dbReference type="PROSITE" id="PS50259"/>
    </source>
</evidence>
<keyword evidence="7" id="KW-0297">G-protein coupled receptor</keyword>
<dbReference type="Pfam" id="PF00003">
    <property type="entry name" value="7tm_3"/>
    <property type="match status" value="1"/>
</dbReference>
<evidence type="ECO:0000256" key="13">
    <source>
        <dbReference type="SAM" id="MobiDB-lite"/>
    </source>
</evidence>
<evidence type="ECO:0000256" key="5">
    <source>
        <dbReference type="ARBA" id="ARBA00022729"/>
    </source>
</evidence>
<evidence type="ECO:0000256" key="9">
    <source>
        <dbReference type="ARBA" id="ARBA00023170"/>
    </source>
</evidence>
<accession>A0A4W5L1F7</accession>
<reference evidence="17" key="1">
    <citation type="submission" date="2018-06" db="EMBL/GenBank/DDBJ databases">
        <title>Genome assembly of Danube salmon.</title>
        <authorList>
            <person name="Macqueen D.J."/>
            <person name="Gundappa M.K."/>
        </authorList>
    </citation>
    <scope>NUCLEOTIDE SEQUENCE [LARGE SCALE GENOMIC DNA]</scope>
</reference>
<keyword evidence="17" id="KW-1185">Reference proteome</keyword>
<dbReference type="STRING" id="62062.ENSHHUP00000017914"/>
<proteinExistence type="inferred from homology"/>
<evidence type="ECO:0000256" key="12">
    <source>
        <dbReference type="ARBA" id="ARBA00073785"/>
    </source>
</evidence>
<dbReference type="Gene3D" id="3.40.50.2300">
    <property type="match status" value="2"/>
</dbReference>
<dbReference type="GO" id="GO:0004965">
    <property type="term" value="F:G protein-coupled GABA receptor activity"/>
    <property type="evidence" value="ECO:0007669"/>
    <property type="project" value="InterPro"/>
</dbReference>
<evidence type="ECO:0000313" key="16">
    <source>
        <dbReference type="Ensembl" id="ENSHHUP00000017914.1"/>
    </source>
</evidence>
<dbReference type="PRINTS" id="PR01178">
    <property type="entry name" value="GABAB2RECPTR"/>
</dbReference>
<dbReference type="InterPro" id="IPR028082">
    <property type="entry name" value="Peripla_BP_I"/>
</dbReference>
<keyword evidence="10" id="KW-0325">Glycoprotein</keyword>
<evidence type="ECO:0000256" key="8">
    <source>
        <dbReference type="ARBA" id="ARBA00023136"/>
    </source>
</evidence>
<evidence type="ECO:0000256" key="1">
    <source>
        <dbReference type="ARBA" id="ARBA00004651"/>
    </source>
</evidence>
<dbReference type="GO" id="GO:0038039">
    <property type="term" value="C:G protein-coupled receptor heterodimeric complex"/>
    <property type="evidence" value="ECO:0007669"/>
    <property type="project" value="TreeGrafter"/>
</dbReference>
<keyword evidence="5" id="KW-0732">Signal</keyword>
<dbReference type="GO" id="GO:0007214">
    <property type="term" value="P:gamma-aminobutyric acid signaling pathway"/>
    <property type="evidence" value="ECO:0007669"/>
    <property type="project" value="TreeGrafter"/>
</dbReference>
<reference evidence="16" key="2">
    <citation type="submission" date="2025-08" db="UniProtKB">
        <authorList>
            <consortium name="Ensembl"/>
        </authorList>
    </citation>
    <scope>IDENTIFICATION</scope>
</reference>
<evidence type="ECO:0000256" key="14">
    <source>
        <dbReference type="SAM" id="Phobius"/>
    </source>
</evidence>
<keyword evidence="8 14" id="KW-0472">Membrane</keyword>
<dbReference type="Pfam" id="PF01094">
    <property type="entry name" value="ANF_receptor"/>
    <property type="match status" value="1"/>
</dbReference>
<dbReference type="FunFam" id="3.40.50.2300:FF:000063">
    <property type="entry name" value="Gamma-aminobutyric acid type B receptor subunit"/>
    <property type="match status" value="1"/>
</dbReference>
<protein>
    <recommendedName>
        <fullName evidence="12">Gamma-aminobutyric acid type B receptor subunit 2</fullName>
    </recommendedName>
</protein>
<feature type="domain" description="G-protein coupled receptors family 3 profile" evidence="15">
    <location>
        <begin position="404"/>
        <end position="543"/>
    </location>
</feature>